<feature type="transmembrane region" description="Helical" evidence="7">
    <location>
        <begin position="389"/>
        <end position="404"/>
    </location>
</feature>
<name>A0ABQ4P984_SHECO</name>
<reference evidence="8 9" key="1">
    <citation type="submission" date="2021-05" db="EMBL/GenBank/DDBJ databases">
        <title>Molecular characterization for Shewanella algae harboring chromosomal blaOXA-55-like strains isolated from clinical and environment sample.</title>
        <authorList>
            <person name="Ohama Y."/>
            <person name="Aoki K."/>
            <person name="Harada S."/>
            <person name="Moriya K."/>
            <person name="Ishii Y."/>
            <person name="Tateda K."/>
        </authorList>
    </citation>
    <scope>NUCLEOTIDE SEQUENCE [LARGE SCALE GENOMIC DNA]</scope>
    <source>
        <strain evidence="8 9">MBTL60-118</strain>
    </source>
</reference>
<evidence type="ECO:0000313" key="8">
    <source>
        <dbReference type="EMBL" id="GIU44112.1"/>
    </source>
</evidence>
<keyword evidence="3" id="KW-1003">Cell membrane</keyword>
<keyword evidence="4 7" id="KW-0812">Transmembrane</keyword>
<comment type="caution">
    <text evidence="8">The sequence shown here is derived from an EMBL/GenBank/DDBJ whole genome shotgun (WGS) entry which is preliminary data.</text>
</comment>
<keyword evidence="9" id="KW-1185">Reference proteome</keyword>
<dbReference type="InterPro" id="IPR006726">
    <property type="entry name" value="PHBA_efflux_AaeB/fusaric-R"/>
</dbReference>
<feature type="transmembrane region" description="Helical" evidence="7">
    <location>
        <begin position="311"/>
        <end position="331"/>
    </location>
</feature>
<comment type="subcellular location">
    <subcellularLocation>
        <location evidence="1">Cell membrane</location>
        <topology evidence="1">Multi-pass membrane protein</topology>
    </subcellularLocation>
</comment>
<feature type="transmembrane region" description="Helical" evidence="7">
    <location>
        <begin position="366"/>
        <end position="383"/>
    </location>
</feature>
<feature type="transmembrane region" description="Helical" evidence="7">
    <location>
        <begin position="102"/>
        <end position="119"/>
    </location>
</feature>
<evidence type="ECO:0000256" key="1">
    <source>
        <dbReference type="ARBA" id="ARBA00004651"/>
    </source>
</evidence>
<feature type="transmembrane region" description="Helical" evidence="7">
    <location>
        <begin position="81"/>
        <end position="97"/>
    </location>
</feature>
<dbReference type="EMBL" id="BPEU01000025">
    <property type="protein sequence ID" value="GIU44112.1"/>
    <property type="molecule type" value="Genomic_DNA"/>
</dbReference>
<protein>
    <submittedName>
        <fullName evidence="8">Fusaric acid resistance protein</fullName>
    </submittedName>
</protein>
<keyword evidence="5 7" id="KW-1133">Transmembrane helix</keyword>
<evidence type="ECO:0000313" key="9">
    <source>
        <dbReference type="Proteomes" id="UP000773469"/>
    </source>
</evidence>
<organism evidence="8 9">
    <name type="scientific">Shewanella colwelliana</name>
    <name type="common">Alteromonas colwelliana</name>
    <dbReference type="NCBI Taxonomy" id="23"/>
    <lineage>
        <taxon>Bacteria</taxon>
        <taxon>Pseudomonadati</taxon>
        <taxon>Pseudomonadota</taxon>
        <taxon>Gammaproteobacteria</taxon>
        <taxon>Alteromonadales</taxon>
        <taxon>Shewanellaceae</taxon>
        <taxon>Shewanella</taxon>
    </lineage>
</organism>
<feature type="transmembrane region" description="Helical" evidence="7">
    <location>
        <begin position="131"/>
        <end position="152"/>
    </location>
</feature>
<dbReference type="PANTHER" id="PTHR30509">
    <property type="entry name" value="P-HYDROXYBENZOIC ACID EFFLUX PUMP SUBUNIT-RELATED"/>
    <property type="match status" value="1"/>
</dbReference>
<evidence type="ECO:0000256" key="3">
    <source>
        <dbReference type="ARBA" id="ARBA00022475"/>
    </source>
</evidence>
<dbReference type="RefSeq" id="WP_220757345.1">
    <property type="nucleotide sequence ID" value="NZ_BPEU01000025.1"/>
</dbReference>
<dbReference type="Pfam" id="PF04632">
    <property type="entry name" value="FUSC"/>
    <property type="match status" value="1"/>
</dbReference>
<feature type="transmembrane region" description="Helical" evidence="7">
    <location>
        <begin position="436"/>
        <end position="456"/>
    </location>
</feature>
<dbReference type="Proteomes" id="UP000773469">
    <property type="component" value="Unassembled WGS sequence"/>
</dbReference>
<accession>A0ABQ4P984</accession>
<evidence type="ECO:0000256" key="5">
    <source>
        <dbReference type="ARBA" id="ARBA00022989"/>
    </source>
</evidence>
<feature type="transmembrane region" description="Helical" evidence="7">
    <location>
        <begin position="58"/>
        <end position="75"/>
    </location>
</feature>
<proteinExistence type="predicted"/>
<feature type="transmembrane region" description="Helical" evidence="7">
    <location>
        <begin position="32"/>
        <end position="51"/>
    </location>
</feature>
<evidence type="ECO:0000256" key="6">
    <source>
        <dbReference type="ARBA" id="ARBA00023136"/>
    </source>
</evidence>
<evidence type="ECO:0000256" key="2">
    <source>
        <dbReference type="ARBA" id="ARBA00022448"/>
    </source>
</evidence>
<feature type="transmembrane region" description="Helical" evidence="7">
    <location>
        <begin position="9"/>
        <end position="26"/>
    </location>
</feature>
<gene>
    <name evidence="8" type="ORF">TUM3794_31340</name>
</gene>
<sequence length="465" mass="52041">MLSPSIKESIKVSISVGITIALALYFQWDKPYWAAITVIAISATETFGHGVQQGKLRILGTVAGILYALLLISLFSQDHLLFIGFFHLFLAGCVFFSDNKRYGYAFTMAFTVFAIVAMLGGTNGNASFDIAILRIQETMLGVLVYSIVYRLLWPSSTESLFFDSLKTVTSQFDLATSAIEKALLGEYKIDRESDIFDSQRHINKLREILALPVAIHYRLRHEKTKWQIVVEACEAMQANMTLIVAEIDNEVDKQTIVNKLIQFKHELILLEAALKDEKIQTQALALYWSQYTENKAAADKTINAKQLRLRLNNTLTATAISLTCFGLWIYFSIPGGPIFPLVGAVLANVTVHMPDSLIRQAKLASLAWGAVFLAEYCLVLTVITELWQLIAFYMVNMLLIYGLCGKPSLAVQRILGGNLLLIMTMNALHSAPQFEIITPLFMLTMMVISLSVARFYTRLLHIKAK</sequence>
<keyword evidence="6 7" id="KW-0472">Membrane</keyword>
<dbReference type="PANTHER" id="PTHR30509:SF9">
    <property type="entry name" value="MULTIDRUG RESISTANCE PROTEIN MDTO"/>
    <property type="match status" value="1"/>
</dbReference>
<evidence type="ECO:0000256" key="4">
    <source>
        <dbReference type="ARBA" id="ARBA00022692"/>
    </source>
</evidence>
<evidence type="ECO:0000256" key="7">
    <source>
        <dbReference type="SAM" id="Phobius"/>
    </source>
</evidence>
<keyword evidence="2" id="KW-0813">Transport</keyword>